<dbReference type="Proteomes" id="UP000507470">
    <property type="component" value="Unassembled WGS sequence"/>
</dbReference>
<evidence type="ECO:0000313" key="3">
    <source>
        <dbReference type="Proteomes" id="UP000507470"/>
    </source>
</evidence>
<evidence type="ECO:0000313" key="2">
    <source>
        <dbReference type="EMBL" id="CAC5407174.1"/>
    </source>
</evidence>
<dbReference type="EMBL" id="CACVKT020007365">
    <property type="protein sequence ID" value="CAC5407174.1"/>
    <property type="molecule type" value="Genomic_DNA"/>
</dbReference>
<evidence type="ECO:0000256" key="1">
    <source>
        <dbReference type="SAM" id="MobiDB-lite"/>
    </source>
</evidence>
<protein>
    <submittedName>
        <fullName evidence="2">Uncharacterized protein</fullName>
    </submittedName>
</protein>
<accession>A0A6J8DJ72</accession>
<proteinExistence type="predicted"/>
<dbReference type="OrthoDB" id="6106467at2759"/>
<feature type="compositionally biased region" description="Polar residues" evidence="1">
    <location>
        <begin position="113"/>
        <end position="125"/>
    </location>
</feature>
<keyword evidence="3" id="KW-1185">Reference proteome</keyword>
<sequence>MSDDDSETHQQQLVLSGDIFTILHLLEHQTADWVLSARNGRYKLIVKWTPGKIAERERSTLPPKKKSSSKSRSERNNRRLRAFLAKKSESTAEIGTPALMLDNDSSKPDELGNTAQPIETDSSTEPPAEEISKKDKAPPLPTATSSPKGPVSSVGAECKSTTGRERKERRKNKKGEIIIQTITLDLPQKTYLLEVEGETTILMAHCETLKEQGLIKKQDNEAFYKEVKRSHDHWLDVRDKRNFLYSEQRVKDIEKIAEQNNLYLNLFK</sequence>
<organism evidence="2 3">
    <name type="scientific">Mytilus coruscus</name>
    <name type="common">Sea mussel</name>
    <dbReference type="NCBI Taxonomy" id="42192"/>
    <lineage>
        <taxon>Eukaryota</taxon>
        <taxon>Metazoa</taxon>
        <taxon>Spiralia</taxon>
        <taxon>Lophotrochozoa</taxon>
        <taxon>Mollusca</taxon>
        <taxon>Bivalvia</taxon>
        <taxon>Autobranchia</taxon>
        <taxon>Pteriomorphia</taxon>
        <taxon>Mytilida</taxon>
        <taxon>Mytiloidea</taxon>
        <taxon>Mytilidae</taxon>
        <taxon>Mytilinae</taxon>
        <taxon>Mytilus</taxon>
    </lineage>
</organism>
<dbReference type="AlphaFoldDB" id="A0A6J8DJ72"/>
<feature type="region of interest" description="Disordered" evidence="1">
    <location>
        <begin position="56"/>
        <end position="172"/>
    </location>
</feature>
<name>A0A6J8DJ72_MYTCO</name>
<reference evidence="2 3" key="1">
    <citation type="submission" date="2020-06" db="EMBL/GenBank/DDBJ databases">
        <authorList>
            <person name="Li R."/>
            <person name="Bekaert M."/>
        </authorList>
    </citation>
    <scope>NUCLEOTIDE SEQUENCE [LARGE SCALE GENOMIC DNA]</scope>
    <source>
        <strain evidence="3">wild</strain>
    </source>
</reference>
<gene>
    <name evidence="2" type="ORF">MCOR_40677</name>
</gene>